<comment type="subcellular location">
    <subcellularLocation>
        <location evidence="2">Cell membrane</location>
        <topology evidence="2">Multi-pass membrane protein</topology>
    </subcellularLocation>
</comment>
<reference evidence="11 12" key="1">
    <citation type="submission" date="2024-08" db="EMBL/GenBank/DDBJ databases">
        <authorList>
            <person name="Ishaq N."/>
        </authorList>
    </citation>
    <scope>NUCLEOTIDE SEQUENCE [LARGE SCALE GENOMIC DNA]</scope>
    <source>
        <strain evidence="11 12">JCM 30400</strain>
    </source>
</reference>
<evidence type="ECO:0000256" key="4">
    <source>
        <dbReference type="ARBA" id="ARBA00017522"/>
    </source>
</evidence>
<comment type="caution">
    <text evidence="11">The sequence shown here is derived from an EMBL/GenBank/DDBJ whole genome shotgun (WGS) entry which is preliminary data.</text>
</comment>
<comment type="similarity">
    <text evidence="3">Belongs to the nicotinamide ribonucleoside (NR) uptake permease (TC 4.B.1) family.</text>
</comment>
<feature type="transmembrane region" description="Helical" evidence="10">
    <location>
        <begin position="41"/>
        <end position="60"/>
    </location>
</feature>
<sequence length="221" mass="25264">MLAPEFLEIIRTSIAAMSLWEVAAVILALAYLLLAMREKISCWYAAFASTAIYLVLFWDVSLLMESALQIFYLVMAVYGWWQWRHHKDKKKDLKIHRWRLQTHLIVLSGIAILTLVFGYLLDNFTSAALPYLDSFTTLGAVVTTFMVTRKVLENWIYWIVVDGASIYLYLDRGLHLTALLFLLYVVLVIIGFFQWKAIYNKQSLTAPVGLTPENSGLASDA</sequence>
<feature type="transmembrane region" description="Helical" evidence="10">
    <location>
        <begin position="12"/>
        <end position="34"/>
    </location>
</feature>
<feature type="transmembrane region" description="Helical" evidence="10">
    <location>
        <begin position="66"/>
        <end position="83"/>
    </location>
</feature>
<feature type="transmembrane region" description="Helical" evidence="10">
    <location>
        <begin position="176"/>
        <end position="195"/>
    </location>
</feature>
<keyword evidence="5" id="KW-0813">Transport</keyword>
<dbReference type="EMBL" id="JBGMEL010000036">
    <property type="protein sequence ID" value="MFA0792649.1"/>
    <property type="molecule type" value="Genomic_DNA"/>
</dbReference>
<keyword evidence="9 10" id="KW-0472">Membrane</keyword>
<keyword evidence="12" id="KW-1185">Reference proteome</keyword>
<dbReference type="NCBIfam" id="TIGR01528">
    <property type="entry name" value="NMN_trans_PnuC"/>
    <property type="match status" value="1"/>
</dbReference>
<dbReference type="Proteomes" id="UP001569414">
    <property type="component" value="Unassembled WGS sequence"/>
</dbReference>
<accession>A0ABV4NUL5</accession>
<feature type="transmembrane region" description="Helical" evidence="10">
    <location>
        <begin position="104"/>
        <end position="121"/>
    </location>
</feature>
<proteinExistence type="inferred from homology"/>
<dbReference type="InterPro" id="IPR006419">
    <property type="entry name" value="NMN_transpt_PnuC"/>
</dbReference>
<evidence type="ECO:0000256" key="3">
    <source>
        <dbReference type="ARBA" id="ARBA00006669"/>
    </source>
</evidence>
<evidence type="ECO:0000256" key="6">
    <source>
        <dbReference type="ARBA" id="ARBA00022475"/>
    </source>
</evidence>
<evidence type="ECO:0000256" key="7">
    <source>
        <dbReference type="ARBA" id="ARBA00022692"/>
    </source>
</evidence>
<dbReference type="PANTHER" id="PTHR36122">
    <property type="entry name" value="NICOTINAMIDE RIBOSIDE TRANSPORTER PNUC"/>
    <property type="match status" value="1"/>
</dbReference>
<keyword evidence="8 10" id="KW-1133">Transmembrane helix</keyword>
<dbReference type="Pfam" id="PF04973">
    <property type="entry name" value="NMN_transporter"/>
    <property type="match status" value="1"/>
</dbReference>
<evidence type="ECO:0000256" key="5">
    <source>
        <dbReference type="ARBA" id="ARBA00022448"/>
    </source>
</evidence>
<evidence type="ECO:0000256" key="8">
    <source>
        <dbReference type="ARBA" id="ARBA00022989"/>
    </source>
</evidence>
<keyword evidence="6" id="KW-1003">Cell membrane</keyword>
<evidence type="ECO:0000256" key="1">
    <source>
        <dbReference type="ARBA" id="ARBA00002672"/>
    </source>
</evidence>
<comment type="function">
    <text evidence="1">Required for nicotinamide riboside transport across the inner membrane.</text>
</comment>
<gene>
    <name evidence="11" type="primary">pnuC</name>
    <name evidence="11" type="ORF">ACCI51_19110</name>
</gene>
<evidence type="ECO:0000313" key="12">
    <source>
        <dbReference type="Proteomes" id="UP001569414"/>
    </source>
</evidence>
<evidence type="ECO:0000256" key="9">
    <source>
        <dbReference type="ARBA" id="ARBA00023136"/>
    </source>
</evidence>
<name>A0ABV4NUL5_9GAMM</name>
<dbReference type="PANTHER" id="PTHR36122:SF2">
    <property type="entry name" value="NICOTINAMIDE RIBOSIDE TRANSPORTER PNUC"/>
    <property type="match status" value="1"/>
</dbReference>
<keyword evidence="7 10" id="KW-0812">Transmembrane</keyword>
<organism evidence="11 12">
    <name type="scientific">Microbulbifer echini</name>
    <dbReference type="NCBI Taxonomy" id="1529067"/>
    <lineage>
        <taxon>Bacteria</taxon>
        <taxon>Pseudomonadati</taxon>
        <taxon>Pseudomonadota</taxon>
        <taxon>Gammaproteobacteria</taxon>
        <taxon>Cellvibrionales</taxon>
        <taxon>Microbulbiferaceae</taxon>
        <taxon>Microbulbifer</taxon>
    </lineage>
</organism>
<evidence type="ECO:0000256" key="2">
    <source>
        <dbReference type="ARBA" id="ARBA00004651"/>
    </source>
</evidence>
<protein>
    <recommendedName>
        <fullName evidence="4">Nicotinamide riboside transporter PnuC</fullName>
    </recommendedName>
</protein>
<evidence type="ECO:0000256" key="10">
    <source>
        <dbReference type="SAM" id="Phobius"/>
    </source>
</evidence>
<evidence type="ECO:0000313" key="11">
    <source>
        <dbReference type="EMBL" id="MFA0792649.1"/>
    </source>
</evidence>
<dbReference type="RefSeq" id="WP_371845023.1">
    <property type="nucleotide sequence ID" value="NZ_JBGMEL010000036.1"/>
</dbReference>